<dbReference type="EMBL" id="ABCC02000039">
    <property type="protein sequence ID" value="EDP14649.1"/>
    <property type="molecule type" value="Genomic_DNA"/>
</dbReference>
<comment type="caution">
    <text evidence="6">The sequence shown here is derived from an EMBL/GenBank/DDBJ whole genome shotgun (WGS) entry which is preliminary data.</text>
</comment>
<dbReference type="PANTHER" id="PTHR46323:SF2">
    <property type="entry name" value="BETA-GALACTOSIDASE"/>
    <property type="match status" value="1"/>
</dbReference>
<comment type="catalytic activity">
    <reaction evidence="1">
        <text>Hydrolysis of terminal non-reducing beta-D-galactose residues in beta-D-galactosides.</text>
        <dbReference type="EC" id="3.2.1.23"/>
    </reaction>
</comment>
<dbReference type="InterPro" id="IPR011013">
    <property type="entry name" value="Gal_mutarotase_sf_dom"/>
</dbReference>
<dbReference type="eggNOG" id="COG3250">
    <property type="taxonomic scope" value="Bacteria"/>
</dbReference>
<reference evidence="6 7" key="1">
    <citation type="submission" date="2007-08" db="EMBL/GenBank/DDBJ databases">
        <authorList>
            <person name="Fulton L."/>
            <person name="Clifton S."/>
            <person name="Fulton B."/>
            <person name="Xu J."/>
            <person name="Minx P."/>
            <person name="Pepin K.H."/>
            <person name="Johnson M."/>
            <person name="Thiruvilangam P."/>
            <person name="Bhonagiri V."/>
            <person name="Nash W.E."/>
            <person name="Mardis E.R."/>
            <person name="Wilson R.K."/>
        </authorList>
    </citation>
    <scope>NUCLEOTIDE SEQUENCE [LARGE SCALE GENOMIC DNA]</scope>
    <source>
        <strain evidence="7">ATCC BAA-613 / DSM 15670 / CCUG 46953 / JCM 12243 / WAL 16351</strain>
    </source>
</reference>
<keyword evidence="3" id="KW-0378">Hydrolase</keyword>
<evidence type="ECO:0000313" key="7">
    <source>
        <dbReference type="Proteomes" id="UP000005396"/>
    </source>
</evidence>
<feature type="domain" description="Beta galactosidase small chain/" evidence="5">
    <location>
        <begin position="2"/>
        <end position="117"/>
    </location>
</feature>
<dbReference type="GO" id="GO:0009341">
    <property type="term" value="C:beta-galactosidase complex"/>
    <property type="evidence" value="ECO:0007669"/>
    <property type="project" value="InterPro"/>
</dbReference>
<reference evidence="6 7" key="2">
    <citation type="submission" date="2007-09" db="EMBL/GenBank/DDBJ databases">
        <title>Draft genome sequence of Clostridium bolteae (ATCC BAA-613).</title>
        <authorList>
            <person name="Sudarsanam P."/>
            <person name="Ley R."/>
            <person name="Guruge J."/>
            <person name="Turnbaugh P.J."/>
            <person name="Mahowald M."/>
            <person name="Liep D."/>
            <person name="Gordon J."/>
        </authorList>
    </citation>
    <scope>NUCLEOTIDE SEQUENCE [LARGE SCALE GENOMIC DNA]</scope>
    <source>
        <strain evidence="7">ATCC BAA-613 / DSM 15670 / CCUG 46953 / JCM 12243 / WAL 16351</strain>
    </source>
</reference>
<evidence type="ECO:0000256" key="4">
    <source>
        <dbReference type="ARBA" id="ARBA00023295"/>
    </source>
</evidence>
<proteinExistence type="predicted"/>
<gene>
    <name evidence="6" type="ORF">CLOBOL_05191</name>
</gene>
<dbReference type="HOGENOM" id="CLU_175447_0_0_9"/>
<dbReference type="AlphaFoldDB" id="A8RYQ0"/>
<dbReference type="PaxDb" id="411902-CLOBOL_05191"/>
<dbReference type="GO" id="GO:0005990">
    <property type="term" value="P:lactose catabolic process"/>
    <property type="evidence" value="ECO:0007669"/>
    <property type="project" value="TreeGrafter"/>
</dbReference>
<dbReference type="EC" id="3.2.1.23" evidence="2"/>
<dbReference type="SUPFAM" id="SSF74650">
    <property type="entry name" value="Galactose mutarotase-like"/>
    <property type="match status" value="1"/>
</dbReference>
<dbReference type="GO" id="GO:0030246">
    <property type="term" value="F:carbohydrate binding"/>
    <property type="evidence" value="ECO:0007669"/>
    <property type="project" value="InterPro"/>
</dbReference>
<accession>A8RYQ0</accession>
<sequence length="122" mass="13329">MPQEYGCHADTHWVKLYGPADGAGTAFAGESGAAGQRSRCLEISMEEKPFYFSAIPYTPQELESALHREELPAPRRTVVSILGAMRGVGGIDSWGSDVEPAYHVPADEDIEYGFVIRRGQDV</sequence>
<dbReference type="SMART" id="SM01038">
    <property type="entry name" value="Bgal_small_N"/>
    <property type="match status" value="1"/>
</dbReference>
<dbReference type="Proteomes" id="UP000005396">
    <property type="component" value="Unassembled WGS sequence"/>
</dbReference>
<evidence type="ECO:0000256" key="3">
    <source>
        <dbReference type="ARBA" id="ARBA00022801"/>
    </source>
</evidence>
<organism evidence="6 7">
    <name type="scientific">Enterocloster bolteae (strain ATCC BAA-613 / DSM 15670 / CCUG 46953 / JCM 12243 / WAL 16351)</name>
    <name type="common">Clostridium bolteae</name>
    <dbReference type="NCBI Taxonomy" id="411902"/>
    <lineage>
        <taxon>Bacteria</taxon>
        <taxon>Bacillati</taxon>
        <taxon>Bacillota</taxon>
        <taxon>Clostridia</taxon>
        <taxon>Lachnospirales</taxon>
        <taxon>Lachnospiraceae</taxon>
        <taxon>Enterocloster</taxon>
    </lineage>
</organism>
<dbReference type="GO" id="GO:0004565">
    <property type="term" value="F:beta-galactosidase activity"/>
    <property type="evidence" value="ECO:0007669"/>
    <property type="project" value="UniProtKB-EC"/>
</dbReference>
<dbReference type="Gene3D" id="2.70.98.10">
    <property type="match status" value="1"/>
</dbReference>
<dbReference type="InterPro" id="IPR014718">
    <property type="entry name" value="GH-type_carb-bd"/>
</dbReference>
<evidence type="ECO:0000259" key="5">
    <source>
        <dbReference type="SMART" id="SM01038"/>
    </source>
</evidence>
<dbReference type="InterPro" id="IPR050347">
    <property type="entry name" value="Bact_Beta-galactosidase"/>
</dbReference>
<keyword evidence="4" id="KW-0326">Glycosidase</keyword>
<dbReference type="Pfam" id="PF02929">
    <property type="entry name" value="Bgal_small_N"/>
    <property type="match status" value="1"/>
</dbReference>
<protein>
    <recommendedName>
        <fullName evidence="2">beta-galactosidase</fullName>
        <ecNumber evidence="2">3.2.1.23</ecNumber>
    </recommendedName>
</protein>
<name>A8RYQ0_ENTBW</name>
<dbReference type="InterPro" id="IPR004199">
    <property type="entry name" value="B-gal_small/dom_5"/>
</dbReference>
<evidence type="ECO:0000256" key="2">
    <source>
        <dbReference type="ARBA" id="ARBA00012756"/>
    </source>
</evidence>
<evidence type="ECO:0000256" key="1">
    <source>
        <dbReference type="ARBA" id="ARBA00001412"/>
    </source>
</evidence>
<evidence type="ECO:0000313" key="6">
    <source>
        <dbReference type="EMBL" id="EDP14649.1"/>
    </source>
</evidence>
<dbReference type="PANTHER" id="PTHR46323">
    <property type="entry name" value="BETA-GALACTOSIDASE"/>
    <property type="match status" value="1"/>
</dbReference>